<name>A0A519BPL9_9DELT</name>
<dbReference type="AlphaFoldDB" id="A0A519BPL9"/>
<dbReference type="InterPro" id="IPR036868">
    <property type="entry name" value="TusA-like_sf"/>
</dbReference>
<proteinExistence type="predicted"/>
<accession>A0A519BPL9</accession>
<evidence type="ECO:0000259" key="1">
    <source>
        <dbReference type="Pfam" id="PF10006"/>
    </source>
</evidence>
<comment type="caution">
    <text evidence="2">The sequence shown here is derived from an EMBL/GenBank/DDBJ whole genome shotgun (WGS) entry which is preliminary data.</text>
</comment>
<organism evidence="2 3">
    <name type="scientific">Candidatus Acididesulfobacter diazotrophicus</name>
    <dbReference type="NCBI Taxonomy" id="2597226"/>
    <lineage>
        <taxon>Bacteria</taxon>
        <taxon>Deltaproteobacteria</taxon>
        <taxon>Candidatus Acidulodesulfobacterales</taxon>
        <taxon>Candidatus Acididesulfobacter</taxon>
    </lineage>
</organism>
<dbReference type="Proteomes" id="UP000319296">
    <property type="component" value="Unassembled WGS sequence"/>
</dbReference>
<feature type="domain" description="DUF2249" evidence="1">
    <location>
        <begin position="114"/>
        <end position="180"/>
    </location>
</feature>
<protein>
    <submittedName>
        <fullName evidence="2">DUF2249 domain-containing protein</fullName>
    </submittedName>
</protein>
<gene>
    <name evidence="2" type="ORF">EVG15_01555</name>
</gene>
<dbReference type="InterPro" id="IPR018720">
    <property type="entry name" value="DUF2249"/>
</dbReference>
<evidence type="ECO:0000313" key="3">
    <source>
        <dbReference type="Proteomes" id="UP000319296"/>
    </source>
</evidence>
<feature type="domain" description="DUF2249" evidence="1">
    <location>
        <begin position="11"/>
        <end position="64"/>
    </location>
</feature>
<sequence>MNIKQLKKIKLDVREDIKNGEDPFKKIMGAINLLKNDEALELINSFEPSPLYSVLKNKGFEHITNHIDGGFEIIFYKTGNYNNANNEIIDEDWKNENNFNDDDLKKLAHCKETEIDVRELEPPQPLVKIFEIIENMGADSALSIIHERKPIHLYPRLKDAGFKFLTKEIKEDLYSIKVWRN</sequence>
<reference evidence="2 3" key="1">
    <citation type="journal article" date="2019" name="ISME J.">
        <title>Insights into ecological role of a new deltaproteobacterial order Candidatus Acidulodesulfobacterales by metagenomics and metatranscriptomics.</title>
        <authorList>
            <person name="Tan S."/>
            <person name="Liu J."/>
            <person name="Fang Y."/>
            <person name="Hedlund B.P."/>
            <person name="Lian Z.H."/>
            <person name="Huang L.Y."/>
            <person name="Li J.T."/>
            <person name="Huang L.N."/>
            <person name="Li W.J."/>
            <person name="Jiang H.C."/>
            <person name="Dong H.L."/>
            <person name="Shu W.S."/>
        </authorList>
    </citation>
    <scope>NUCLEOTIDE SEQUENCE [LARGE SCALE GENOMIC DNA]</scope>
    <source>
        <strain evidence="2">AP1</strain>
    </source>
</reference>
<dbReference type="SUPFAM" id="SSF64307">
    <property type="entry name" value="SirA-like"/>
    <property type="match status" value="1"/>
</dbReference>
<evidence type="ECO:0000313" key="2">
    <source>
        <dbReference type="EMBL" id="RZD19149.1"/>
    </source>
</evidence>
<dbReference type="Pfam" id="PF10006">
    <property type="entry name" value="DUF2249"/>
    <property type="match status" value="2"/>
</dbReference>
<dbReference type="EMBL" id="SGBB01000002">
    <property type="protein sequence ID" value="RZD19149.1"/>
    <property type="molecule type" value="Genomic_DNA"/>
</dbReference>